<accession>A0A7M4FUD1</accession>
<protein>
    <submittedName>
        <fullName evidence="5">GH3 domain containing</fullName>
    </submittedName>
</protein>
<feature type="domain" description="GH3 C-terminal" evidence="4">
    <location>
        <begin position="524"/>
        <end position="614"/>
    </location>
</feature>
<dbReference type="GeneTree" id="ENSGT00390000016401"/>
<dbReference type="Pfam" id="PF23572">
    <property type="entry name" value="GH3_C"/>
    <property type="match status" value="1"/>
</dbReference>
<dbReference type="AlphaFoldDB" id="A0A7M4FUD1"/>
<feature type="transmembrane region" description="Helical" evidence="2">
    <location>
        <begin position="87"/>
        <end position="105"/>
    </location>
</feature>
<dbReference type="PANTHER" id="PTHR31901:SF9">
    <property type="entry name" value="GH3 DOMAIN-CONTAINING PROTEIN"/>
    <property type="match status" value="1"/>
</dbReference>
<evidence type="ECO:0000256" key="2">
    <source>
        <dbReference type="SAM" id="Phobius"/>
    </source>
</evidence>
<gene>
    <name evidence="5" type="primary">GHDC</name>
</gene>
<dbReference type="GO" id="GO:0016881">
    <property type="term" value="F:acid-amino acid ligase activity"/>
    <property type="evidence" value="ECO:0007669"/>
    <property type="project" value="TreeGrafter"/>
</dbReference>
<dbReference type="InterPro" id="IPR055378">
    <property type="entry name" value="GH3_C"/>
</dbReference>
<feature type="transmembrane region" description="Helical" evidence="2">
    <location>
        <begin position="121"/>
        <end position="139"/>
    </location>
</feature>
<dbReference type="PANTHER" id="PTHR31901">
    <property type="entry name" value="GH3 DOMAIN-CONTAINING PROTEIN"/>
    <property type="match status" value="1"/>
</dbReference>
<dbReference type="Proteomes" id="UP000594220">
    <property type="component" value="Unplaced"/>
</dbReference>
<reference evidence="5" key="1">
    <citation type="submission" date="2025-08" db="UniProtKB">
        <authorList>
            <consortium name="Ensembl"/>
        </authorList>
    </citation>
    <scope>IDENTIFICATION</scope>
</reference>
<feature type="compositionally biased region" description="Low complexity" evidence="1">
    <location>
        <begin position="22"/>
        <end position="42"/>
    </location>
</feature>
<keyword evidence="2" id="KW-1133">Transmembrane helix</keyword>
<dbReference type="Ensembl" id="ENSCPRT00005009637.1">
    <property type="protein sequence ID" value="ENSCPRP00005008186.1"/>
    <property type="gene ID" value="ENSCPRG00005005850.1"/>
</dbReference>
<keyword evidence="2" id="KW-0472">Membrane</keyword>
<sequence>MSGTAPLRAATDVTASSCGVIPTGSGASGSGAAPRGTASRGPAPLPPSRGPPPAGRAGGGHTWELGGSRGAAGCPGPPISPVSTGPVMLLLLLAALLGAGLLLLLRARGGPGRAAGRSQRWRLLLGHSLVLGGLGWAMSRQRRRLENQTKDVWQSQERCLLRLLKEAGDVEPDSNTFREHHPLKPGRLDKDGSHQPTLRPASLPGPWTLLQSCWALDAPLQGTMLYLDILSKAYPGALTLQATAVFSWAPGCPCPATACPLPTLYCTPAGMGGDAVPSRSSALYVQLLFALQERALRVLKAGLASELHDALAILHTNWEGLAQDLASGWLSPQLKLPEGTRYQLDGLLSPNPVRAAELRAECSRGFDGIAQRLWPQLQAVVVGESGSEQLYGDTLREQDCKGIPFYSPFYVAAGALLGVNLWPEESDCRYLLCPGWAFCEFLPAGAHREEPLETVLLGDVWEGQEYELVLSAHPGQYRCCVGEVLKVTGFYHQCPVVEPVRRLSQTLSVRGESIPEEHFCHTLRRAVGMWPGAKLVDYICAESSLLGATSGTSAPHYQVFMELCGLRDLTEGQRYKLDQCLQEDFPIYKSFRFKGSIGPLRLHLVAAGAFAELRGVMGAPAPMARVLRERHLLDFIQSRIIS</sequence>
<feature type="domain" description="GH3 middle" evidence="3">
    <location>
        <begin position="430"/>
        <end position="502"/>
    </location>
</feature>
<dbReference type="GO" id="GO:0005783">
    <property type="term" value="C:endoplasmic reticulum"/>
    <property type="evidence" value="ECO:0007669"/>
    <property type="project" value="Ensembl"/>
</dbReference>
<feature type="region of interest" description="Disordered" evidence="1">
    <location>
        <begin position="1"/>
        <end position="77"/>
    </location>
</feature>
<evidence type="ECO:0000259" key="4">
    <source>
        <dbReference type="Pfam" id="PF23572"/>
    </source>
</evidence>
<proteinExistence type="predicted"/>
<feature type="compositionally biased region" description="Basic and acidic residues" evidence="1">
    <location>
        <begin position="176"/>
        <end position="193"/>
    </location>
</feature>
<dbReference type="Pfam" id="PF23571">
    <property type="entry name" value="GH3_M"/>
    <property type="match status" value="1"/>
</dbReference>
<feature type="compositionally biased region" description="Pro residues" evidence="1">
    <location>
        <begin position="43"/>
        <end position="54"/>
    </location>
</feature>
<reference evidence="5" key="2">
    <citation type="submission" date="2025-09" db="UniProtKB">
        <authorList>
            <consortium name="Ensembl"/>
        </authorList>
    </citation>
    <scope>IDENTIFICATION</scope>
</reference>
<feature type="region of interest" description="Disordered" evidence="1">
    <location>
        <begin position="171"/>
        <end position="200"/>
    </location>
</feature>
<evidence type="ECO:0000259" key="3">
    <source>
        <dbReference type="Pfam" id="PF23571"/>
    </source>
</evidence>
<evidence type="ECO:0000313" key="5">
    <source>
        <dbReference type="Ensembl" id="ENSCPRP00005008186.1"/>
    </source>
</evidence>
<dbReference type="InterPro" id="IPR055377">
    <property type="entry name" value="GH3_M"/>
</dbReference>
<organism evidence="5 6">
    <name type="scientific">Crocodylus porosus</name>
    <name type="common">Saltwater crocodile</name>
    <name type="synonym">Estuarine crocodile</name>
    <dbReference type="NCBI Taxonomy" id="8502"/>
    <lineage>
        <taxon>Eukaryota</taxon>
        <taxon>Metazoa</taxon>
        <taxon>Chordata</taxon>
        <taxon>Craniata</taxon>
        <taxon>Vertebrata</taxon>
        <taxon>Euteleostomi</taxon>
        <taxon>Archelosauria</taxon>
        <taxon>Archosauria</taxon>
        <taxon>Crocodylia</taxon>
        <taxon>Longirostres</taxon>
        <taxon>Crocodylidae</taxon>
        <taxon>Crocodylus</taxon>
    </lineage>
</organism>
<keyword evidence="6" id="KW-1185">Reference proteome</keyword>
<evidence type="ECO:0000256" key="1">
    <source>
        <dbReference type="SAM" id="MobiDB-lite"/>
    </source>
</evidence>
<dbReference type="InterPro" id="IPR004993">
    <property type="entry name" value="GH3"/>
</dbReference>
<dbReference type="Pfam" id="PF03321">
    <property type="entry name" value="GH3"/>
    <property type="match status" value="1"/>
</dbReference>
<evidence type="ECO:0000313" key="6">
    <source>
        <dbReference type="Proteomes" id="UP000594220"/>
    </source>
</evidence>
<dbReference type="OMA" id="HKLDHCL"/>
<keyword evidence="2" id="KW-0812">Transmembrane</keyword>
<name>A0A7M4FUD1_CROPO</name>